<reference evidence="3 4" key="1">
    <citation type="submission" date="2020-08" db="EMBL/GenBank/DDBJ databases">
        <title>A Genomic Blueprint of the Chicken Gut Microbiome.</title>
        <authorList>
            <person name="Gilroy R."/>
            <person name="Ravi A."/>
            <person name="Getino M."/>
            <person name="Pursley I."/>
            <person name="Horton D.L."/>
            <person name="Alikhan N.-F."/>
            <person name="Baker D."/>
            <person name="Gharbi K."/>
            <person name="Hall N."/>
            <person name="Watson M."/>
            <person name="Adriaenssens E.M."/>
            <person name="Foster-Nyarko E."/>
            <person name="Jarju S."/>
            <person name="Secka A."/>
            <person name="Antonio M."/>
            <person name="Oren A."/>
            <person name="Chaudhuri R."/>
            <person name="La Ragione R.M."/>
            <person name="Hildebrand F."/>
            <person name="Pallen M.J."/>
        </authorList>
    </citation>
    <scope>NUCLEOTIDE SEQUENCE [LARGE SCALE GENOMIC DNA]</scope>
    <source>
        <strain evidence="3 4">Sa1YUN3</strain>
    </source>
</reference>
<dbReference type="Pfam" id="PF13280">
    <property type="entry name" value="WYL"/>
    <property type="match status" value="1"/>
</dbReference>
<evidence type="ECO:0000259" key="1">
    <source>
        <dbReference type="Pfam" id="PF13280"/>
    </source>
</evidence>
<feature type="domain" description="WYL" evidence="1">
    <location>
        <begin position="65"/>
        <end position="133"/>
    </location>
</feature>
<dbReference type="EMBL" id="JACSPQ010000001">
    <property type="protein sequence ID" value="MBD8000615.1"/>
    <property type="molecule type" value="Genomic_DNA"/>
</dbReference>
<dbReference type="RefSeq" id="WP_368735169.1">
    <property type="nucleotide sequence ID" value="NZ_JACSPQ010000001.1"/>
</dbReference>
<keyword evidence="4" id="KW-1185">Reference proteome</keyword>
<evidence type="ECO:0000313" key="3">
    <source>
        <dbReference type="EMBL" id="MBD8000615.1"/>
    </source>
</evidence>
<feature type="domain" description="WCX" evidence="2">
    <location>
        <begin position="166"/>
        <end position="240"/>
    </location>
</feature>
<evidence type="ECO:0000313" key="4">
    <source>
        <dbReference type="Proteomes" id="UP000616346"/>
    </source>
</evidence>
<dbReference type="InterPro" id="IPR057727">
    <property type="entry name" value="WCX_dom"/>
</dbReference>
<dbReference type="PANTHER" id="PTHR34580:SF9">
    <property type="entry name" value="SLL5097 PROTEIN"/>
    <property type="match status" value="1"/>
</dbReference>
<organism evidence="3 4">
    <name type="scientific">Phocaeicola faecium</name>
    <dbReference type="NCBI Taxonomy" id="2762213"/>
    <lineage>
        <taxon>Bacteria</taxon>
        <taxon>Pseudomonadati</taxon>
        <taxon>Bacteroidota</taxon>
        <taxon>Bacteroidia</taxon>
        <taxon>Bacteroidales</taxon>
        <taxon>Bacteroidaceae</taxon>
        <taxon>Phocaeicola</taxon>
    </lineage>
</organism>
<dbReference type="InterPro" id="IPR051534">
    <property type="entry name" value="CBASS_pafABC_assoc_protein"/>
</dbReference>
<dbReference type="PROSITE" id="PS52050">
    <property type="entry name" value="WYL"/>
    <property type="match status" value="1"/>
</dbReference>
<proteinExistence type="predicted"/>
<dbReference type="Pfam" id="PF25583">
    <property type="entry name" value="WCX"/>
    <property type="match status" value="1"/>
</dbReference>
<evidence type="ECO:0000259" key="2">
    <source>
        <dbReference type="Pfam" id="PF25583"/>
    </source>
</evidence>
<dbReference type="InterPro" id="IPR026881">
    <property type="entry name" value="WYL_dom"/>
</dbReference>
<dbReference type="Proteomes" id="UP000616346">
    <property type="component" value="Unassembled WGS sequence"/>
</dbReference>
<protein>
    <submittedName>
        <fullName evidence="3">WYL domain-containing protein</fullName>
    </submittedName>
</protein>
<name>A0ABR8V757_9BACT</name>
<gene>
    <name evidence="3" type="ORF">H9626_00010</name>
</gene>
<accession>A0ABR8V757</accession>
<sequence length="245" mass="28733">MSAVFAIDIECDKRSNTYYIANPDYIENNALYKYLLSAFHVEALVELAMKHKDCVVMEDAPSGVEYLQLILKAIDQGVVIEFDYHSFNKKTITHQLLIPCFLKVWESRWYLIAEPLSRKTPTVYALERISNLHLTEERTTASPYIKPNTYFEACFGVNHEDCIPQLIKLKVYGSQVDYIKARPLHESQQEIETGEGWSIFSYWLRPSYNFYQAVLWHREKVEVLEPEEVRNEVKGLVEKMRTMYV</sequence>
<comment type="caution">
    <text evidence="3">The sequence shown here is derived from an EMBL/GenBank/DDBJ whole genome shotgun (WGS) entry which is preliminary data.</text>
</comment>
<dbReference type="PANTHER" id="PTHR34580">
    <property type="match status" value="1"/>
</dbReference>